<dbReference type="PANTHER" id="PTHR47833">
    <property type="entry name" value="PHOTOSYNTHETIC NDH SUBUNIT OF LUMENAL LOCATION 4, CHLOROPLASTIC"/>
    <property type="match status" value="1"/>
</dbReference>
<dbReference type="FunFam" id="3.10.50.40:FF:000032">
    <property type="entry name" value="Peptidylprolyl isomerase"/>
    <property type="match status" value="1"/>
</dbReference>
<dbReference type="PANTHER" id="PTHR47833:SF2">
    <property type="entry name" value="PEPTIDYLPROLYL ISOMERASE"/>
    <property type="match status" value="1"/>
</dbReference>
<accession>A0AAW1RUI7</accession>
<keyword evidence="4" id="KW-0793">Thylakoid</keyword>
<comment type="caution">
    <text evidence="9">The sequence shown here is derived from an EMBL/GenBank/DDBJ whole genome shotgun (WGS) entry which is preliminary data.</text>
</comment>
<dbReference type="PROSITE" id="PS50059">
    <property type="entry name" value="FKBP_PPIASE"/>
    <property type="match status" value="1"/>
</dbReference>
<keyword evidence="7" id="KW-0697">Rotamase</keyword>
<dbReference type="EMBL" id="JALJOU010000021">
    <property type="protein sequence ID" value="KAK9837432.1"/>
    <property type="molecule type" value="Genomic_DNA"/>
</dbReference>
<evidence type="ECO:0000256" key="4">
    <source>
        <dbReference type="ARBA" id="ARBA00023078"/>
    </source>
</evidence>
<name>A0AAW1RUI7_9CHLO</name>
<keyword evidence="7" id="KW-0413">Isomerase</keyword>
<proteinExistence type="predicted"/>
<gene>
    <name evidence="9" type="ORF">WJX81_002092</name>
</gene>
<evidence type="ECO:0000256" key="2">
    <source>
        <dbReference type="ARBA" id="ARBA00022640"/>
    </source>
</evidence>
<dbReference type="GO" id="GO:0009534">
    <property type="term" value="C:chloroplast thylakoid"/>
    <property type="evidence" value="ECO:0007669"/>
    <property type="project" value="UniProtKB-SubCell"/>
</dbReference>
<evidence type="ECO:0000256" key="6">
    <source>
        <dbReference type="ARBA" id="ARBA00046272"/>
    </source>
</evidence>
<keyword evidence="1" id="KW-0150">Chloroplast</keyword>
<feature type="domain" description="PPIase FKBP-type" evidence="8">
    <location>
        <begin position="109"/>
        <end position="205"/>
    </location>
</feature>
<keyword evidence="3" id="KW-0809">Transit peptide</keyword>
<dbReference type="Gene3D" id="3.10.50.40">
    <property type="match status" value="1"/>
</dbReference>
<dbReference type="SUPFAM" id="SSF54534">
    <property type="entry name" value="FKBP-like"/>
    <property type="match status" value="1"/>
</dbReference>
<dbReference type="Proteomes" id="UP001445335">
    <property type="component" value="Unassembled WGS sequence"/>
</dbReference>
<comment type="subcellular location">
    <subcellularLocation>
        <location evidence="6">Plastid</location>
        <location evidence="6">Chloroplast thylakoid</location>
    </subcellularLocation>
</comment>
<evidence type="ECO:0000256" key="1">
    <source>
        <dbReference type="ARBA" id="ARBA00022528"/>
    </source>
</evidence>
<comment type="catalytic activity">
    <reaction evidence="7">
        <text>[protein]-peptidylproline (omega=180) = [protein]-peptidylproline (omega=0)</text>
        <dbReference type="Rhea" id="RHEA:16237"/>
        <dbReference type="Rhea" id="RHEA-COMP:10747"/>
        <dbReference type="Rhea" id="RHEA-COMP:10748"/>
        <dbReference type="ChEBI" id="CHEBI:83833"/>
        <dbReference type="ChEBI" id="CHEBI:83834"/>
        <dbReference type="EC" id="5.2.1.8"/>
    </reaction>
</comment>
<evidence type="ECO:0000256" key="5">
    <source>
        <dbReference type="ARBA" id="ARBA00023157"/>
    </source>
</evidence>
<dbReference type="Pfam" id="PF00254">
    <property type="entry name" value="FKBP_C"/>
    <property type="match status" value="1"/>
</dbReference>
<dbReference type="InterPro" id="IPR001179">
    <property type="entry name" value="PPIase_FKBP_dom"/>
</dbReference>
<evidence type="ECO:0000256" key="3">
    <source>
        <dbReference type="ARBA" id="ARBA00022946"/>
    </source>
</evidence>
<sequence>MQSAALLHPPCQLHGANHRARHRHHAFSASHASPRRVHAPARCQGRLNVSEDATLDRRLLLSASAAFGLLVAGGAPLPAKAAECALSTAPSGIAFCDTREGTGKEPAKGSLIRCHYRGRLASNNAVFDSSYERGRPLTFKVGAGEVIQGWDKGILGTEGIPAMKEGGKRTLVIPPELAYGARGAGRGLIPPGATLIFDVELLGRK</sequence>
<protein>
    <recommendedName>
        <fullName evidence="7">peptidylprolyl isomerase</fullName>
        <ecNumber evidence="7">5.2.1.8</ecNumber>
    </recommendedName>
</protein>
<dbReference type="InterPro" id="IPR044183">
    <property type="entry name" value="PNSL4/FKBP13-like"/>
</dbReference>
<evidence type="ECO:0000313" key="9">
    <source>
        <dbReference type="EMBL" id="KAK9837432.1"/>
    </source>
</evidence>
<evidence type="ECO:0000256" key="7">
    <source>
        <dbReference type="PROSITE-ProRule" id="PRU00277"/>
    </source>
</evidence>
<dbReference type="AlphaFoldDB" id="A0AAW1RUI7"/>
<dbReference type="EC" id="5.2.1.8" evidence="7"/>
<reference evidence="9 10" key="1">
    <citation type="journal article" date="2024" name="Nat. Commun.">
        <title>Phylogenomics reveals the evolutionary origins of lichenization in chlorophyte algae.</title>
        <authorList>
            <person name="Puginier C."/>
            <person name="Libourel C."/>
            <person name="Otte J."/>
            <person name="Skaloud P."/>
            <person name="Haon M."/>
            <person name="Grisel S."/>
            <person name="Petersen M."/>
            <person name="Berrin J.G."/>
            <person name="Delaux P.M."/>
            <person name="Dal Grande F."/>
            <person name="Keller J."/>
        </authorList>
    </citation>
    <scope>NUCLEOTIDE SEQUENCE [LARGE SCALE GENOMIC DNA]</scope>
    <source>
        <strain evidence="9 10">SAG 245.80</strain>
    </source>
</reference>
<organism evidence="9 10">
    <name type="scientific">Elliptochloris bilobata</name>
    <dbReference type="NCBI Taxonomy" id="381761"/>
    <lineage>
        <taxon>Eukaryota</taxon>
        <taxon>Viridiplantae</taxon>
        <taxon>Chlorophyta</taxon>
        <taxon>core chlorophytes</taxon>
        <taxon>Trebouxiophyceae</taxon>
        <taxon>Trebouxiophyceae incertae sedis</taxon>
        <taxon>Elliptochloris clade</taxon>
        <taxon>Elliptochloris</taxon>
    </lineage>
</organism>
<keyword evidence="5" id="KW-1015">Disulfide bond</keyword>
<keyword evidence="2" id="KW-0934">Plastid</keyword>
<evidence type="ECO:0000313" key="10">
    <source>
        <dbReference type="Proteomes" id="UP001445335"/>
    </source>
</evidence>
<keyword evidence="10" id="KW-1185">Reference proteome</keyword>
<dbReference type="GO" id="GO:0003755">
    <property type="term" value="F:peptidyl-prolyl cis-trans isomerase activity"/>
    <property type="evidence" value="ECO:0007669"/>
    <property type="project" value="UniProtKB-KW"/>
</dbReference>
<dbReference type="InterPro" id="IPR046357">
    <property type="entry name" value="PPIase_dom_sf"/>
</dbReference>
<evidence type="ECO:0000259" key="8">
    <source>
        <dbReference type="PROSITE" id="PS50059"/>
    </source>
</evidence>